<dbReference type="AlphaFoldDB" id="K0TK10"/>
<keyword evidence="3" id="KW-1185">Reference proteome</keyword>
<dbReference type="EMBL" id="AGNL01003828">
    <property type="protein sequence ID" value="EJK74266.1"/>
    <property type="molecule type" value="Genomic_DNA"/>
</dbReference>
<name>K0TK10_THAOC</name>
<organism evidence="2 3">
    <name type="scientific">Thalassiosira oceanica</name>
    <name type="common">Marine diatom</name>
    <dbReference type="NCBI Taxonomy" id="159749"/>
    <lineage>
        <taxon>Eukaryota</taxon>
        <taxon>Sar</taxon>
        <taxon>Stramenopiles</taxon>
        <taxon>Ochrophyta</taxon>
        <taxon>Bacillariophyta</taxon>
        <taxon>Coscinodiscophyceae</taxon>
        <taxon>Thalassiosirophycidae</taxon>
        <taxon>Thalassiosirales</taxon>
        <taxon>Thalassiosiraceae</taxon>
        <taxon>Thalassiosira</taxon>
    </lineage>
</organism>
<reference evidence="2 3" key="1">
    <citation type="journal article" date="2012" name="Genome Biol.">
        <title>Genome and low-iron response of an oceanic diatom adapted to chronic iron limitation.</title>
        <authorList>
            <person name="Lommer M."/>
            <person name="Specht M."/>
            <person name="Roy A.S."/>
            <person name="Kraemer L."/>
            <person name="Andreson R."/>
            <person name="Gutowska M.A."/>
            <person name="Wolf J."/>
            <person name="Bergner S.V."/>
            <person name="Schilhabel M.B."/>
            <person name="Klostermeier U.C."/>
            <person name="Beiko R.G."/>
            <person name="Rosenstiel P."/>
            <person name="Hippler M."/>
            <person name="Laroche J."/>
        </authorList>
    </citation>
    <scope>NUCLEOTIDE SEQUENCE [LARGE SCALE GENOMIC DNA]</scope>
    <source>
        <strain evidence="2 3">CCMP1005</strain>
    </source>
</reference>
<evidence type="ECO:0000313" key="3">
    <source>
        <dbReference type="Proteomes" id="UP000266841"/>
    </source>
</evidence>
<evidence type="ECO:0000313" key="2">
    <source>
        <dbReference type="EMBL" id="EJK74266.1"/>
    </source>
</evidence>
<sequence length="259" mass="27872">MHPNRSKPITKTEFHPPVENWASTPNRKTRSGPSPHDGTPPPQRLAFATISNLINGGSSIQLRVDELVSSLRLDAALHTLDIVTSPKGEGGEKVLNEDEQRFQDLFVPSPLGDVFMPKFYAAAVGLFRGLYGRRCLSNDPVQQRIRSSSNEPGLPRSRGPGAFDKVTSMKQPAATEVRCGIELSPCSAACPSTPPSGPISVLGSSAAARRHLCRLASRRSSSGGLDYAAAGVNFSISLLSMLPTAVRWRLVVEEQFTSP</sequence>
<feature type="region of interest" description="Disordered" evidence="1">
    <location>
        <begin position="1"/>
        <end position="43"/>
    </location>
</feature>
<proteinExistence type="predicted"/>
<evidence type="ECO:0000256" key="1">
    <source>
        <dbReference type="SAM" id="MobiDB-lite"/>
    </source>
</evidence>
<protein>
    <submittedName>
        <fullName evidence="2">Uncharacterized protein</fullName>
    </submittedName>
</protein>
<gene>
    <name evidence="2" type="ORF">THAOC_04068</name>
</gene>
<feature type="region of interest" description="Disordered" evidence="1">
    <location>
        <begin position="142"/>
        <end position="162"/>
    </location>
</feature>
<comment type="caution">
    <text evidence="2">The sequence shown here is derived from an EMBL/GenBank/DDBJ whole genome shotgun (WGS) entry which is preliminary data.</text>
</comment>
<accession>K0TK10</accession>
<feature type="compositionally biased region" description="Polar residues" evidence="1">
    <location>
        <begin position="142"/>
        <end position="151"/>
    </location>
</feature>
<dbReference type="Proteomes" id="UP000266841">
    <property type="component" value="Unassembled WGS sequence"/>
</dbReference>